<evidence type="ECO:0000313" key="2">
    <source>
        <dbReference type="EMBL" id="MBC8361304.1"/>
    </source>
</evidence>
<dbReference type="Pfam" id="PF01612">
    <property type="entry name" value="DNA_pol_A_exo1"/>
    <property type="match status" value="1"/>
</dbReference>
<dbReference type="CDD" id="cd06142">
    <property type="entry name" value="RNaseD_exo"/>
    <property type="match status" value="1"/>
</dbReference>
<dbReference type="GO" id="GO:0000166">
    <property type="term" value="F:nucleotide binding"/>
    <property type="evidence" value="ECO:0007669"/>
    <property type="project" value="InterPro"/>
</dbReference>
<dbReference type="PANTHER" id="PTHR47649:SF1">
    <property type="entry name" value="RIBONUCLEASE D"/>
    <property type="match status" value="1"/>
</dbReference>
<feature type="domain" description="HRDC" evidence="1">
    <location>
        <begin position="304"/>
        <end position="378"/>
    </location>
</feature>
<dbReference type="InterPro" id="IPR002121">
    <property type="entry name" value="HRDC_dom"/>
</dbReference>
<gene>
    <name evidence="2" type="ORF">H8E23_07895</name>
</gene>
<dbReference type="PANTHER" id="PTHR47649">
    <property type="entry name" value="RIBONUCLEASE D"/>
    <property type="match status" value="1"/>
</dbReference>
<dbReference type="InterPro" id="IPR012337">
    <property type="entry name" value="RNaseH-like_sf"/>
</dbReference>
<evidence type="ECO:0000313" key="3">
    <source>
        <dbReference type="Proteomes" id="UP000603434"/>
    </source>
</evidence>
<sequence length="378" mass="43186">MKLSFTYIDTGSGLEKFTKSVEKSTAVAVDLEADSMYHFQEKVCLIQMATRTDGIVIDPIRIKDISLLKPLFSNSKIKKVFHGADYDVRSLYRDFGIQVNHLFDTQVACMFLGLKETGLDAVLHQRFNIRLDKKYQKKDWSKRPLTQEMMAYAVADVMSLIPLAEILEKELERKGRLYWVYEESEIISKVRPSCNEGHPLYLRFKGAGQIDRRGLGILEALLQFRVQVARQKDKPLFKIFPNNALLKVASEKPTAQASLTKANIFSPKQINMYGHTVIEIVNRILKTPANRLPVYPKKQSPRVDASVSKRIRALKAWRDSKARALDIDPGVFFSNHLIGAVAVCNPTDTKALKAIEEMKRWQRKEFGREIVSALRNLK</sequence>
<reference evidence="2 3" key="1">
    <citation type="submission" date="2020-08" db="EMBL/GenBank/DDBJ databases">
        <title>Bridging the membrane lipid divide: bacteria of the FCB group superphylum have the potential to synthesize archaeal ether lipids.</title>
        <authorList>
            <person name="Villanueva L."/>
            <person name="Von Meijenfeldt F.A.B."/>
            <person name="Westbye A.B."/>
            <person name="Yadav S."/>
            <person name="Hopmans E.C."/>
            <person name="Dutilh B.E."/>
            <person name="Sinninghe Damste J.S."/>
        </authorList>
    </citation>
    <scope>NUCLEOTIDE SEQUENCE [LARGE SCALE GENOMIC DNA]</scope>
    <source>
        <strain evidence="2">NIOZ-UU30</strain>
    </source>
</reference>
<dbReference type="GO" id="GO:0006139">
    <property type="term" value="P:nucleobase-containing compound metabolic process"/>
    <property type="evidence" value="ECO:0007669"/>
    <property type="project" value="InterPro"/>
</dbReference>
<dbReference type="PROSITE" id="PS50967">
    <property type="entry name" value="HRDC"/>
    <property type="match status" value="2"/>
</dbReference>
<dbReference type="AlphaFoldDB" id="A0A8J6NN64"/>
<dbReference type="SUPFAM" id="SSF53098">
    <property type="entry name" value="Ribonuclease H-like"/>
    <property type="match status" value="1"/>
</dbReference>
<evidence type="ECO:0000259" key="1">
    <source>
        <dbReference type="PROSITE" id="PS50967"/>
    </source>
</evidence>
<feature type="domain" description="HRDC" evidence="1">
    <location>
        <begin position="211"/>
        <end position="291"/>
    </location>
</feature>
<dbReference type="InterPro" id="IPR051086">
    <property type="entry name" value="RNase_D-like"/>
</dbReference>
<dbReference type="Gene3D" id="3.30.420.10">
    <property type="entry name" value="Ribonuclease H-like superfamily/Ribonuclease H"/>
    <property type="match status" value="1"/>
</dbReference>
<dbReference type="GO" id="GO:0008408">
    <property type="term" value="F:3'-5' exonuclease activity"/>
    <property type="evidence" value="ECO:0007669"/>
    <property type="project" value="InterPro"/>
</dbReference>
<dbReference type="Proteomes" id="UP000603434">
    <property type="component" value="Unassembled WGS sequence"/>
</dbReference>
<accession>A0A8J6NN64</accession>
<dbReference type="EMBL" id="JACNJH010000129">
    <property type="protein sequence ID" value="MBC8361304.1"/>
    <property type="molecule type" value="Genomic_DNA"/>
</dbReference>
<dbReference type="InterPro" id="IPR044876">
    <property type="entry name" value="HRDC_dom_sf"/>
</dbReference>
<proteinExistence type="predicted"/>
<comment type="caution">
    <text evidence="2">The sequence shown here is derived from an EMBL/GenBank/DDBJ whole genome shotgun (WGS) entry which is preliminary data.</text>
</comment>
<dbReference type="Pfam" id="PF00570">
    <property type="entry name" value="HRDC"/>
    <property type="match status" value="2"/>
</dbReference>
<dbReference type="SUPFAM" id="SSF47819">
    <property type="entry name" value="HRDC-like"/>
    <property type="match status" value="2"/>
</dbReference>
<name>A0A8J6NN64_9BACT</name>
<organism evidence="2 3">
    <name type="scientific">Candidatus Desulfatibia profunda</name>
    <dbReference type="NCBI Taxonomy" id="2841695"/>
    <lineage>
        <taxon>Bacteria</taxon>
        <taxon>Pseudomonadati</taxon>
        <taxon>Thermodesulfobacteriota</taxon>
        <taxon>Desulfobacteria</taxon>
        <taxon>Desulfobacterales</taxon>
        <taxon>Desulfobacterales incertae sedis</taxon>
        <taxon>Candidatus Desulfatibia</taxon>
    </lineage>
</organism>
<dbReference type="InterPro" id="IPR010997">
    <property type="entry name" value="HRDC-like_sf"/>
</dbReference>
<dbReference type="SMART" id="SM00341">
    <property type="entry name" value="HRDC"/>
    <property type="match status" value="2"/>
</dbReference>
<dbReference type="InterPro" id="IPR002562">
    <property type="entry name" value="3'-5'_exonuclease_dom"/>
</dbReference>
<dbReference type="GO" id="GO:0003676">
    <property type="term" value="F:nucleic acid binding"/>
    <property type="evidence" value="ECO:0007669"/>
    <property type="project" value="InterPro"/>
</dbReference>
<dbReference type="InterPro" id="IPR036397">
    <property type="entry name" value="RNaseH_sf"/>
</dbReference>
<dbReference type="SMART" id="SM00474">
    <property type="entry name" value="35EXOc"/>
    <property type="match status" value="1"/>
</dbReference>
<protein>
    <submittedName>
        <fullName evidence="2">HRDC domain-containing protein</fullName>
    </submittedName>
</protein>
<dbReference type="Gene3D" id="1.10.150.80">
    <property type="entry name" value="HRDC domain"/>
    <property type="match status" value="2"/>
</dbReference>